<name>A0ABQ8G838_9PEZI</name>
<dbReference type="SMART" id="SM00066">
    <property type="entry name" value="GAL4"/>
    <property type="match status" value="1"/>
</dbReference>
<keyword evidence="11" id="KW-1185">Reference proteome</keyword>
<keyword evidence="2" id="KW-0479">Metal-binding</keyword>
<evidence type="ECO:0000256" key="5">
    <source>
        <dbReference type="ARBA" id="ARBA00023125"/>
    </source>
</evidence>
<dbReference type="CDD" id="cd00067">
    <property type="entry name" value="GAL4"/>
    <property type="match status" value="1"/>
</dbReference>
<dbReference type="InterPro" id="IPR007219">
    <property type="entry name" value="XnlR_reg_dom"/>
</dbReference>
<dbReference type="InterPro" id="IPR036864">
    <property type="entry name" value="Zn2-C6_fun-type_DNA-bd_sf"/>
</dbReference>
<dbReference type="PANTHER" id="PTHR47782">
    <property type="entry name" value="ZN(II)2CYS6 TRANSCRIPTION FACTOR (EUROFUNG)-RELATED"/>
    <property type="match status" value="1"/>
</dbReference>
<keyword evidence="5" id="KW-0238">DNA-binding</keyword>
<keyword evidence="3" id="KW-0862">Zinc</keyword>
<evidence type="ECO:0000313" key="10">
    <source>
        <dbReference type="EMBL" id="KAH7047582.1"/>
    </source>
</evidence>
<protein>
    <submittedName>
        <fullName evidence="10">Fungal-specific transcription factor domain-containing protein</fullName>
    </submittedName>
</protein>
<feature type="region of interest" description="Disordered" evidence="8">
    <location>
        <begin position="758"/>
        <end position="792"/>
    </location>
</feature>
<evidence type="ECO:0000256" key="1">
    <source>
        <dbReference type="ARBA" id="ARBA00004123"/>
    </source>
</evidence>
<gene>
    <name evidence="10" type="ORF">B0J12DRAFT_667511</name>
</gene>
<evidence type="ECO:0000256" key="2">
    <source>
        <dbReference type="ARBA" id="ARBA00022723"/>
    </source>
</evidence>
<evidence type="ECO:0000256" key="3">
    <source>
        <dbReference type="ARBA" id="ARBA00022833"/>
    </source>
</evidence>
<dbReference type="Proteomes" id="UP000774617">
    <property type="component" value="Unassembled WGS sequence"/>
</dbReference>
<dbReference type="EMBL" id="JAGTJR010000016">
    <property type="protein sequence ID" value="KAH7047582.1"/>
    <property type="molecule type" value="Genomic_DNA"/>
</dbReference>
<keyword evidence="6" id="KW-0804">Transcription</keyword>
<dbReference type="PANTHER" id="PTHR47782:SF1">
    <property type="entry name" value="PYRIMIDINE PATHWAY REGULATORY PROTEIN 1"/>
    <property type="match status" value="1"/>
</dbReference>
<dbReference type="InterPro" id="IPR001138">
    <property type="entry name" value="Zn2Cys6_DnaBD"/>
</dbReference>
<evidence type="ECO:0000256" key="6">
    <source>
        <dbReference type="ARBA" id="ARBA00023163"/>
    </source>
</evidence>
<dbReference type="PROSITE" id="PS50048">
    <property type="entry name" value="ZN2_CY6_FUNGAL_2"/>
    <property type="match status" value="1"/>
</dbReference>
<dbReference type="InterPro" id="IPR052202">
    <property type="entry name" value="Yeast_MetPath_Reg"/>
</dbReference>
<feature type="domain" description="Zn(2)-C6 fungal-type" evidence="9">
    <location>
        <begin position="18"/>
        <end position="46"/>
    </location>
</feature>
<comment type="subcellular location">
    <subcellularLocation>
        <location evidence="1">Nucleus</location>
    </subcellularLocation>
</comment>
<evidence type="ECO:0000313" key="11">
    <source>
        <dbReference type="Proteomes" id="UP000774617"/>
    </source>
</evidence>
<evidence type="ECO:0000256" key="7">
    <source>
        <dbReference type="ARBA" id="ARBA00023242"/>
    </source>
</evidence>
<dbReference type="Gene3D" id="4.10.240.10">
    <property type="entry name" value="Zn(2)-C6 fungal-type DNA-binding domain"/>
    <property type="match status" value="1"/>
</dbReference>
<evidence type="ECO:0000256" key="4">
    <source>
        <dbReference type="ARBA" id="ARBA00023015"/>
    </source>
</evidence>
<dbReference type="PROSITE" id="PS00463">
    <property type="entry name" value="ZN2_CY6_FUNGAL_1"/>
    <property type="match status" value="1"/>
</dbReference>
<organism evidence="10 11">
    <name type="scientific">Macrophomina phaseolina</name>
    <dbReference type="NCBI Taxonomy" id="35725"/>
    <lineage>
        <taxon>Eukaryota</taxon>
        <taxon>Fungi</taxon>
        <taxon>Dikarya</taxon>
        <taxon>Ascomycota</taxon>
        <taxon>Pezizomycotina</taxon>
        <taxon>Dothideomycetes</taxon>
        <taxon>Dothideomycetes incertae sedis</taxon>
        <taxon>Botryosphaeriales</taxon>
        <taxon>Botryosphaeriaceae</taxon>
        <taxon>Macrophomina</taxon>
    </lineage>
</organism>
<keyword evidence="7" id="KW-0539">Nucleus</keyword>
<comment type="caution">
    <text evidence="10">The sequence shown here is derived from an EMBL/GenBank/DDBJ whole genome shotgun (WGS) entry which is preliminary data.</text>
</comment>
<sequence>MDIGTTASSRQPKKVRLACERCRDRRIKCDGKVPACDNCSKAQVPCIDVDTRTSAGRISRAFQLNAAARIEWLEDIIKTRLPDVDLSAGPQLVNTDPSVSATSASPAPFSDQVPATNLAIGQNRGIKRSHAAPNHEHGQNVSVEQSARSMALHLGLLTLDVNSSQVHYLGSSSGSLFTPMLQANREDPIMLSSTSSHEASDGSQTDPFDVYEQSDETRPESYHLTEVRRIYELLKNDLPSRRDCNHLTNMFFRHFHAEYPFLHRPTVESMTDALYRCSTSAGATSFQYNGWPANQAWFPCNGEDSQNESNGKQITISVFAAAAQLFLILGISTNLKTQKRDYQYDPTKFHEAAKACLDHAISKISLQALQIILLLILRSFTSTERSNTWATVHLGMAFAVELGLHRDASTYSSFSQAVHQMRRRVFYCIYSLERRLSAIQGRPIGFSDDTLDTSLPELIQIPSNDLKAAADQSFLPFSIQIFKIARLVSRIKHNFYLLPKRTPGMQADTALYSLQDQLRAELDSWDVECSRAVQCIPQQERGWLSAKLKLDYHATVCLLYQPSQSFVRPSEESLQRCFKHTVERLRVYGQLYDSDKLFFSWRNIHGIFLAGSTLLYCLWTSPSIQSSNSFSKVASDIRLCSNLLSAAGEWWPLVRKARASFERLASHTMQVLMEKPGKQPRLAAASSTALSAIDPTLMEQSSSDPFRATDELEIEHILNSVLQRETQLPDMLEELGNISHAADGFPDLWNDFDFQHDFGPPEHSDQQAFADATQQARNESRELNHYLQSPSP</sequence>
<proteinExistence type="predicted"/>
<dbReference type="SUPFAM" id="SSF57701">
    <property type="entry name" value="Zn2/Cys6 DNA-binding domain"/>
    <property type="match status" value="1"/>
</dbReference>
<dbReference type="SMART" id="SM00906">
    <property type="entry name" value="Fungal_trans"/>
    <property type="match status" value="1"/>
</dbReference>
<dbReference type="Pfam" id="PF00172">
    <property type="entry name" value="Zn_clus"/>
    <property type="match status" value="1"/>
</dbReference>
<reference evidence="10 11" key="1">
    <citation type="journal article" date="2021" name="Nat. Commun.">
        <title>Genetic determinants of endophytism in the Arabidopsis root mycobiome.</title>
        <authorList>
            <person name="Mesny F."/>
            <person name="Miyauchi S."/>
            <person name="Thiergart T."/>
            <person name="Pickel B."/>
            <person name="Atanasova L."/>
            <person name="Karlsson M."/>
            <person name="Huettel B."/>
            <person name="Barry K.W."/>
            <person name="Haridas S."/>
            <person name="Chen C."/>
            <person name="Bauer D."/>
            <person name="Andreopoulos W."/>
            <person name="Pangilinan J."/>
            <person name="LaButti K."/>
            <person name="Riley R."/>
            <person name="Lipzen A."/>
            <person name="Clum A."/>
            <person name="Drula E."/>
            <person name="Henrissat B."/>
            <person name="Kohler A."/>
            <person name="Grigoriev I.V."/>
            <person name="Martin F.M."/>
            <person name="Hacquard S."/>
        </authorList>
    </citation>
    <scope>NUCLEOTIDE SEQUENCE [LARGE SCALE GENOMIC DNA]</scope>
    <source>
        <strain evidence="10 11">MPI-SDFR-AT-0080</strain>
    </source>
</reference>
<evidence type="ECO:0000259" key="9">
    <source>
        <dbReference type="PROSITE" id="PS50048"/>
    </source>
</evidence>
<dbReference type="Pfam" id="PF04082">
    <property type="entry name" value="Fungal_trans"/>
    <property type="match status" value="1"/>
</dbReference>
<evidence type="ECO:0000256" key="8">
    <source>
        <dbReference type="SAM" id="MobiDB-lite"/>
    </source>
</evidence>
<dbReference type="CDD" id="cd12148">
    <property type="entry name" value="fungal_TF_MHR"/>
    <property type="match status" value="1"/>
</dbReference>
<keyword evidence="4" id="KW-0805">Transcription regulation</keyword>
<accession>A0ABQ8G838</accession>
<feature type="compositionally biased region" description="Low complexity" evidence="8">
    <location>
        <begin position="766"/>
        <end position="776"/>
    </location>
</feature>